<dbReference type="OrthoDB" id="7429at2157"/>
<dbReference type="InterPro" id="IPR036915">
    <property type="entry name" value="Cyclin-like_sf"/>
</dbReference>
<dbReference type="SMART" id="SM00385">
    <property type="entry name" value="CYCLIN"/>
    <property type="match status" value="2"/>
</dbReference>
<gene>
    <name evidence="4" type="ordered locus">Nmar_1341</name>
</gene>
<dbReference type="SUPFAM" id="SSF57783">
    <property type="entry name" value="Zinc beta-ribbon"/>
    <property type="match status" value="1"/>
</dbReference>
<dbReference type="PANTHER" id="PTHR11618:SF13">
    <property type="entry name" value="TRANSCRIPTION INITIATION FACTOR IIB"/>
    <property type="match status" value="1"/>
</dbReference>
<proteinExistence type="predicted"/>
<dbReference type="AlphaFoldDB" id="A9A2J8"/>
<keyword evidence="1" id="KW-0805">Transcription regulation</keyword>
<dbReference type="RefSeq" id="WP_012215724.1">
    <property type="nucleotide sequence ID" value="NC_010085.1"/>
</dbReference>
<dbReference type="PhylomeDB" id="A9A2J8"/>
<accession>A9A2J8</accession>
<dbReference type="SUPFAM" id="SSF47954">
    <property type="entry name" value="Cyclin-like"/>
    <property type="match status" value="2"/>
</dbReference>
<dbReference type="GO" id="GO:0097550">
    <property type="term" value="C:transcription preinitiation complex"/>
    <property type="evidence" value="ECO:0000318"/>
    <property type="project" value="GO_Central"/>
</dbReference>
<evidence type="ECO:0000313" key="5">
    <source>
        <dbReference type="Proteomes" id="UP000000792"/>
    </source>
</evidence>
<dbReference type="GeneID" id="5774277"/>
<name>A9A2J8_NITMS</name>
<dbReference type="PRINTS" id="PR00685">
    <property type="entry name" value="TIFACTORIIB"/>
</dbReference>
<evidence type="ECO:0000256" key="1">
    <source>
        <dbReference type="ARBA" id="ARBA00023015"/>
    </source>
</evidence>
<protein>
    <submittedName>
        <fullName evidence="4">Transcription factor TFIIB cyclin-related</fullName>
    </submittedName>
</protein>
<dbReference type="KEGG" id="nmr:Nmar_1341"/>
<dbReference type="InterPro" id="IPR013763">
    <property type="entry name" value="Cyclin-like_dom"/>
</dbReference>
<evidence type="ECO:0000313" key="4">
    <source>
        <dbReference type="EMBL" id="ABX13237.1"/>
    </source>
</evidence>
<reference evidence="4 5" key="1">
    <citation type="journal article" date="2010" name="Proc. Natl. Acad. Sci. U.S.A.">
        <title>Nitrosopumilus maritimus genome reveals unique mechanisms for nitrification and autotrophy in globally distributed marine crenarchaea.</title>
        <authorList>
            <person name="Walker C.B."/>
            <person name="de la Torre J.R."/>
            <person name="Klotz M.G."/>
            <person name="Urakawa H."/>
            <person name="Pinel N."/>
            <person name="Arp D.J."/>
            <person name="Brochier-Armanet C."/>
            <person name="Chain P.S."/>
            <person name="Chan P.P."/>
            <person name="Gollabgir A."/>
            <person name="Hemp J."/>
            <person name="Hugler M."/>
            <person name="Karr E.A."/>
            <person name="Konneke M."/>
            <person name="Shin M."/>
            <person name="Lawton T.J."/>
            <person name="Lowe T."/>
            <person name="Martens-Habbena W."/>
            <person name="Sayavedra-Soto L.A."/>
            <person name="Lang D."/>
            <person name="Sievert S.M."/>
            <person name="Rosenzweig A.C."/>
            <person name="Manning G."/>
            <person name="Stahl D.A."/>
        </authorList>
    </citation>
    <scope>NUCLEOTIDE SEQUENCE [LARGE SCALE GENOMIC DNA]</scope>
    <source>
        <strain evidence="4 5">SCM1</strain>
    </source>
</reference>
<dbReference type="Proteomes" id="UP000000792">
    <property type="component" value="Chromosome"/>
</dbReference>
<sequence>MKQVLEYCFKNNHTSPITDITTGEICCSDCGTVIVEKTIDRSNGLPANTKEDFMNRTQYGPPTKIAISDMSKTSMISKKNQDSAGQKLHSDAKRHFSRLRLWDSRSKSDRAERNLVKAFSILDAYASNLGIPENAKEHAAYIYRKALEKNLIRGSSIHTMVAGSVYVTCKQLGIPRSADDTTRVSNISRRRLSKAYKRLVKNLDLKIDPSETDFVTQVANSLSVSEKTKRLAIKIINDVKKEKIHVGKRPLGITAAAVYLSAINYDEPKSMAKISKVTNISTVTIRKIIKLVRPFAAKYIKSIDVGITQ</sequence>
<feature type="domain" description="Cyclin-like" evidence="3">
    <location>
        <begin position="120"/>
        <end position="201"/>
    </location>
</feature>
<dbReference type="Gene3D" id="1.10.472.170">
    <property type="match status" value="1"/>
</dbReference>
<dbReference type="InParanoid" id="A9A2J8"/>
<evidence type="ECO:0000259" key="3">
    <source>
        <dbReference type="SMART" id="SM00385"/>
    </source>
</evidence>
<dbReference type="GO" id="GO:0070897">
    <property type="term" value="P:transcription preinitiation complex assembly"/>
    <property type="evidence" value="ECO:0007669"/>
    <property type="project" value="InterPro"/>
</dbReference>
<dbReference type="GO" id="GO:0017025">
    <property type="term" value="F:TBP-class protein binding"/>
    <property type="evidence" value="ECO:0007669"/>
    <property type="project" value="InterPro"/>
</dbReference>
<dbReference type="PANTHER" id="PTHR11618">
    <property type="entry name" value="TRANSCRIPTION INITIATION FACTOR IIB-RELATED"/>
    <property type="match status" value="1"/>
</dbReference>
<dbReference type="EnsemblBacteria" id="ABX13237">
    <property type="protein sequence ID" value="ABX13237"/>
    <property type="gene ID" value="Nmar_1341"/>
</dbReference>
<feature type="domain" description="Cyclin-like" evidence="3">
    <location>
        <begin position="213"/>
        <end position="297"/>
    </location>
</feature>
<dbReference type="HOGENOM" id="CLU_043736_0_1_2"/>
<dbReference type="InterPro" id="IPR013150">
    <property type="entry name" value="TFIIB_cyclin"/>
</dbReference>
<dbReference type="STRING" id="436308.Nmar_1341"/>
<evidence type="ECO:0000256" key="2">
    <source>
        <dbReference type="ARBA" id="ARBA00023163"/>
    </source>
</evidence>
<keyword evidence="2" id="KW-0804">Transcription</keyword>
<dbReference type="GO" id="GO:0006352">
    <property type="term" value="P:DNA-templated transcription initiation"/>
    <property type="evidence" value="ECO:0000318"/>
    <property type="project" value="GO_Central"/>
</dbReference>
<dbReference type="Pfam" id="PF00382">
    <property type="entry name" value="TFIIB"/>
    <property type="match status" value="2"/>
</dbReference>
<keyword evidence="5" id="KW-1185">Reference proteome</keyword>
<dbReference type="EMBL" id="CP000866">
    <property type="protein sequence ID" value="ABX13237.1"/>
    <property type="molecule type" value="Genomic_DNA"/>
</dbReference>
<organism evidence="4 5">
    <name type="scientific">Nitrosopumilus maritimus (strain SCM1)</name>
    <dbReference type="NCBI Taxonomy" id="436308"/>
    <lineage>
        <taxon>Archaea</taxon>
        <taxon>Nitrososphaerota</taxon>
        <taxon>Nitrososphaeria</taxon>
        <taxon>Nitrosopumilales</taxon>
        <taxon>Nitrosopumilaceae</taxon>
        <taxon>Nitrosopumilus</taxon>
    </lineage>
</organism>
<dbReference type="eggNOG" id="arCOG01981">
    <property type="taxonomic scope" value="Archaea"/>
</dbReference>
<dbReference type="InterPro" id="IPR000812">
    <property type="entry name" value="TFIIB"/>
</dbReference>
<dbReference type="Gene3D" id="1.10.472.10">
    <property type="entry name" value="Cyclin-like"/>
    <property type="match status" value="1"/>
</dbReference>